<comment type="caution">
    <text evidence="1">The sequence shown here is derived from an EMBL/GenBank/DDBJ whole genome shotgun (WGS) entry which is preliminary data.</text>
</comment>
<protein>
    <submittedName>
        <fullName evidence="1">DEAD/DEAH box helicase</fullName>
    </submittedName>
</protein>
<keyword evidence="1" id="KW-0067">ATP-binding</keyword>
<proteinExistence type="predicted"/>
<dbReference type="InterPro" id="IPR027417">
    <property type="entry name" value="P-loop_NTPase"/>
</dbReference>
<dbReference type="GO" id="GO:0004386">
    <property type="term" value="F:helicase activity"/>
    <property type="evidence" value="ECO:0007669"/>
    <property type="project" value="UniProtKB-KW"/>
</dbReference>
<feature type="non-terminal residue" evidence="1">
    <location>
        <position position="1"/>
    </location>
</feature>
<keyword evidence="1" id="KW-0378">Hydrolase</keyword>
<keyword evidence="1" id="KW-0547">Nucleotide-binding</keyword>
<dbReference type="Gene3D" id="3.40.50.300">
    <property type="entry name" value="P-loop containing nucleotide triphosphate hydrolases"/>
    <property type="match status" value="1"/>
</dbReference>
<reference evidence="1 2" key="1">
    <citation type="journal article" date="2019" name="mSystems">
        <title>Life at home and on the roam: Genomic adaptions reflect the dual lifestyle of an intracellular, facultative symbiont.</title>
        <authorList>
            <person name="Burgsdorf I."/>
        </authorList>
    </citation>
    <scope>NUCLEOTIDE SEQUENCE [LARGE SCALE GENOMIC DNA]</scope>
    <source>
        <strain evidence="1">277cV</strain>
    </source>
</reference>
<evidence type="ECO:0000313" key="1">
    <source>
        <dbReference type="EMBL" id="TGG96330.1"/>
    </source>
</evidence>
<sequence length="207" mass="22765">SSRSMPQGKRSVEIGVREFWNLAGRAGRIGHDSVGVVGLCEGTDREAMMEYVSRSTGALVSRLVVLLDELEAQGSLAQLSGVLWKDQWEDFRCYIVHLWAEKKNLDAVLVDSELLLRQTYGYTSMRNDPQQRQKAEALLDATRSYARELADMQGGITELADSTGFSPEGVKAAMGGMKALENRLTVSDWAPESLFGKGGRMADLFGV</sequence>
<keyword evidence="1" id="KW-0347">Helicase</keyword>
<dbReference type="Proteomes" id="UP000317990">
    <property type="component" value="Unassembled WGS sequence"/>
</dbReference>
<dbReference type="EMBL" id="SRMO01000020">
    <property type="protein sequence ID" value="TGG96330.1"/>
    <property type="molecule type" value="Genomic_DNA"/>
</dbReference>
<dbReference type="AlphaFoldDB" id="A0A524RQX8"/>
<evidence type="ECO:0000313" key="2">
    <source>
        <dbReference type="Proteomes" id="UP000317990"/>
    </source>
</evidence>
<feature type="non-terminal residue" evidence="1">
    <location>
        <position position="207"/>
    </location>
</feature>
<organism evidence="1 2">
    <name type="scientific">Aphanocapsa feldmannii 277cV</name>
    <dbReference type="NCBI Taxonomy" id="2507553"/>
    <lineage>
        <taxon>Bacteria</taxon>
        <taxon>Bacillati</taxon>
        <taxon>Cyanobacteriota</taxon>
        <taxon>Cyanophyceae</taxon>
        <taxon>Oscillatoriophycideae</taxon>
        <taxon>Chroococcales</taxon>
        <taxon>Microcystaceae</taxon>
        <taxon>Aphanocapsa</taxon>
    </lineage>
</organism>
<accession>A0A524RQX8</accession>
<gene>
    <name evidence="1" type="ORF">ERJ67_00895</name>
</gene>
<name>A0A524RQX8_9CHRO</name>